<dbReference type="GO" id="GO:0006898">
    <property type="term" value="P:receptor-mediated endocytosis"/>
    <property type="evidence" value="ECO:0007669"/>
    <property type="project" value="TreeGrafter"/>
</dbReference>
<dbReference type="SMART" id="SM00181">
    <property type="entry name" value="EGF"/>
    <property type="match status" value="6"/>
</dbReference>
<evidence type="ECO:0000313" key="8">
    <source>
        <dbReference type="Proteomes" id="UP001177023"/>
    </source>
</evidence>
<evidence type="ECO:0000256" key="4">
    <source>
        <dbReference type="PROSITE-ProRule" id="PRU00076"/>
    </source>
</evidence>
<dbReference type="InterPro" id="IPR000742">
    <property type="entry name" value="EGF"/>
</dbReference>
<protein>
    <recommendedName>
        <fullName evidence="6">EGF-like domain-containing protein</fullName>
    </recommendedName>
</protein>
<feature type="disulfide bond" evidence="5">
    <location>
        <begin position="131"/>
        <end position="143"/>
    </location>
</feature>
<feature type="domain" description="EGF-like" evidence="6">
    <location>
        <begin position="425"/>
        <end position="465"/>
    </location>
</feature>
<name>A0AA36D110_9BILA</name>
<gene>
    <name evidence="7" type="ORF">MSPICULIGERA_LOCUS16924</name>
</gene>
<dbReference type="PANTHER" id="PTHR22722">
    <property type="entry name" value="LOW-DENSITY LIPOPROTEIN RECEPTOR-RELATED PROTEIN 2-RELATED"/>
    <property type="match status" value="1"/>
</dbReference>
<dbReference type="Pfam" id="PF07645">
    <property type="entry name" value="EGF_CA"/>
    <property type="match status" value="3"/>
</dbReference>
<dbReference type="InterPro" id="IPR036055">
    <property type="entry name" value="LDL_receptor-like_sf"/>
</dbReference>
<dbReference type="GO" id="GO:0043235">
    <property type="term" value="C:receptor complex"/>
    <property type="evidence" value="ECO:0007669"/>
    <property type="project" value="TreeGrafter"/>
</dbReference>
<feature type="domain" description="EGF-like" evidence="6">
    <location>
        <begin position="526"/>
        <end position="564"/>
    </location>
</feature>
<dbReference type="SUPFAM" id="SSF57424">
    <property type="entry name" value="LDL receptor-like module"/>
    <property type="match status" value="4"/>
</dbReference>
<feature type="disulfide bond" evidence="5">
    <location>
        <begin position="138"/>
        <end position="156"/>
    </location>
</feature>
<dbReference type="SMART" id="SM00179">
    <property type="entry name" value="EGF_CA"/>
    <property type="match status" value="3"/>
</dbReference>
<dbReference type="PROSITE" id="PS00010">
    <property type="entry name" value="ASX_HYDROXYL"/>
    <property type="match status" value="3"/>
</dbReference>
<reference evidence="7" key="1">
    <citation type="submission" date="2023-06" db="EMBL/GenBank/DDBJ databases">
        <authorList>
            <person name="Delattre M."/>
        </authorList>
    </citation>
    <scope>NUCLEOTIDE SEQUENCE</scope>
    <source>
        <strain evidence="7">AF72</strain>
    </source>
</reference>
<dbReference type="PRINTS" id="PR00261">
    <property type="entry name" value="LDLRECEPTOR"/>
</dbReference>
<sequence>MVPAIALIRFFPFLLHILLLRAATASKCSKDEFSCTLGDQCISLVQWQDGIEDCVDASDEVCLPWQFDCKFGNPRCVETNRVNDGTINCQSGADEGCPPHYFVCSDRSACIEPTKFQDGVKHCKDGSDEPCNPTQFSCRNGGCIAAELFQNGHDDCKDGSDEECTASQFECTCGTPRCIGATLVNNQYRDCSDGSDEGNGTRTTSCDDGTPGRMASVATFSKETALCSKPNPCPEELGQVCILVGGAWRCVCKIGLVRPVGSTRCIPPSLLPAYLANPAANCTDYQKDVRLQIGRLKNTHLMAALQFEQPTHQPASILDSSLELAEDVPPTTVSKDAQMVMGTTKDGAQSDVTKRTVDNEMQDLETMLPDEELYRMLKSEGSCQPTGPADQCPGNNTACILDLQGFYYCGCVQEATLVDEQCVVLVDECSQGLSDCDPNAICMDNDHGFECLCREGYLDVSDRPTSRPGRRCRRLLNECSDPKLNDCDRNSKCIDKPNGFTCRCNYGYIDVSPEGARKPGKKCQRLVDECASRAHDCDKNAICADLPQGYSCRCKDGFVDASTDNQKPGRFCTQFSSDETKEGSICLNFGNSTKCSCASGYQDTDKQNPGRNCAKLTTDKSEVFIVIRS</sequence>
<dbReference type="Gene3D" id="2.10.25.10">
    <property type="entry name" value="Laminin"/>
    <property type="match status" value="3"/>
</dbReference>
<dbReference type="PROSITE" id="PS50026">
    <property type="entry name" value="EGF_3"/>
    <property type="match status" value="3"/>
</dbReference>
<organism evidence="7 8">
    <name type="scientific">Mesorhabditis spiculigera</name>
    <dbReference type="NCBI Taxonomy" id="96644"/>
    <lineage>
        <taxon>Eukaryota</taxon>
        <taxon>Metazoa</taxon>
        <taxon>Ecdysozoa</taxon>
        <taxon>Nematoda</taxon>
        <taxon>Chromadorea</taxon>
        <taxon>Rhabditida</taxon>
        <taxon>Rhabditina</taxon>
        <taxon>Rhabditomorpha</taxon>
        <taxon>Rhabditoidea</taxon>
        <taxon>Rhabditidae</taxon>
        <taxon>Mesorhabditinae</taxon>
        <taxon>Mesorhabditis</taxon>
    </lineage>
</organism>
<dbReference type="GO" id="GO:0016324">
    <property type="term" value="C:apical plasma membrane"/>
    <property type="evidence" value="ECO:0007669"/>
    <property type="project" value="TreeGrafter"/>
</dbReference>
<dbReference type="InterPro" id="IPR002172">
    <property type="entry name" value="LDrepeatLR_classA_rpt"/>
</dbReference>
<dbReference type="EMBL" id="CATQJA010002654">
    <property type="protein sequence ID" value="CAJ0578681.1"/>
    <property type="molecule type" value="Genomic_DNA"/>
</dbReference>
<dbReference type="CDD" id="cd00112">
    <property type="entry name" value="LDLa"/>
    <property type="match status" value="3"/>
</dbReference>
<dbReference type="InterPro" id="IPR049883">
    <property type="entry name" value="NOTCH1_EGF-like"/>
</dbReference>
<dbReference type="SUPFAM" id="SSF57196">
    <property type="entry name" value="EGF/Laminin"/>
    <property type="match status" value="2"/>
</dbReference>
<keyword evidence="3 5" id="KW-1015">Disulfide bond</keyword>
<evidence type="ECO:0000256" key="1">
    <source>
        <dbReference type="ARBA" id="ARBA00004308"/>
    </source>
</evidence>
<dbReference type="SMART" id="SM00192">
    <property type="entry name" value="LDLa"/>
    <property type="match status" value="4"/>
</dbReference>
<dbReference type="InterPro" id="IPR051221">
    <property type="entry name" value="LDLR-related"/>
</dbReference>
<dbReference type="GO" id="GO:0005509">
    <property type="term" value="F:calcium ion binding"/>
    <property type="evidence" value="ECO:0007669"/>
    <property type="project" value="InterPro"/>
</dbReference>
<feature type="domain" description="EGF-like" evidence="6">
    <location>
        <begin position="475"/>
        <end position="514"/>
    </location>
</feature>
<evidence type="ECO:0000256" key="3">
    <source>
        <dbReference type="ARBA" id="ARBA00023157"/>
    </source>
</evidence>
<dbReference type="Proteomes" id="UP001177023">
    <property type="component" value="Unassembled WGS sequence"/>
</dbReference>
<proteinExistence type="predicted"/>
<dbReference type="InterPro" id="IPR001881">
    <property type="entry name" value="EGF-like_Ca-bd_dom"/>
</dbReference>
<dbReference type="GO" id="GO:0042562">
    <property type="term" value="F:hormone binding"/>
    <property type="evidence" value="ECO:0007669"/>
    <property type="project" value="TreeGrafter"/>
</dbReference>
<dbReference type="PANTHER" id="PTHR22722:SF14">
    <property type="entry name" value="MEGALIN, ISOFORM A"/>
    <property type="match status" value="1"/>
</dbReference>
<evidence type="ECO:0000256" key="2">
    <source>
        <dbReference type="ARBA" id="ARBA00022536"/>
    </source>
</evidence>
<dbReference type="AlphaFoldDB" id="A0AA36D110"/>
<keyword evidence="8" id="KW-1185">Reference proteome</keyword>
<evidence type="ECO:0000256" key="5">
    <source>
        <dbReference type="PROSITE-ProRule" id="PRU00124"/>
    </source>
</evidence>
<comment type="caution">
    <text evidence="4">Lacks conserved residue(s) required for the propagation of feature annotation.</text>
</comment>
<dbReference type="Gene3D" id="4.10.400.10">
    <property type="entry name" value="Low-density Lipoprotein Receptor"/>
    <property type="match status" value="4"/>
</dbReference>
<evidence type="ECO:0000259" key="6">
    <source>
        <dbReference type="PROSITE" id="PS50026"/>
    </source>
</evidence>
<comment type="subcellular location">
    <subcellularLocation>
        <location evidence="1">Endomembrane system</location>
    </subcellularLocation>
</comment>
<feature type="non-terminal residue" evidence="7">
    <location>
        <position position="629"/>
    </location>
</feature>
<dbReference type="GO" id="GO:0012505">
    <property type="term" value="C:endomembrane system"/>
    <property type="evidence" value="ECO:0007669"/>
    <property type="project" value="UniProtKB-SubCell"/>
</dbReference>
<dbReference type="Pfam" id="PF00057">
    <property type="entry name" value="Ldl_recept_a"/>
    <property type="match status" value="1"/>
</dbReference>
<dbReference type="InterPro" id="IPR000152">
    <property type="entry name" value="EGF-type_Asp/Asn_hydroxyl_site"/>
</dbReference>
<accession>A0AA36D110</accession>
<comment type="caution">
    <text evidence="7">The sequence shown here is derived from an EMBL/GenBank/DDBJ whole genome shotgun (WGS) entry which is preliminary data.</text>
</comment>
<keyword evidence="2 4" id="KW-0245">EGF-like domain</keyword>
<dbReference type="PROSITE" id="PS50068">
    <property type="entry name" value="LDLRA_2"/>
    <property type="match status" value="5"/>
</dbReference>
<evidence type="ECO:0000313" key="7">
    <source>
        <dbReference type="EMBL" id="CAJ0578681.1"/>
    </source>
</evidence>